<protein>
    <submittedName>
        <fullName evidence="1">Uncharacterized protein</fullName>
    </submittedName>
</protein>
<reference evidence="1 2" key="1">
    <citation type="journal article" date="2018" name="Int. J. Syst. Evol. Microbiol.">
        <title>Zhouia spongiae sp. nov., isolated from a marine sponge.</title>
        <authorList>
            <person name="Zhuang L."/>
            <person name="Lin B."/>
            <person name="Qin F."/>
            <person name="Luo L."/>
        </authorList>
    </citation>
    <scope>NUCLEOTIDE SEQUENCE [LARGE SCALE GENOMIC DNA]</scope>
    <source>
        <strain evidence="1 2">HN-Y44</strain>
    </source>
</reference>
<evidence type="ECO:0000313" key="1">
    <source>
        <dbReference type="EMBL" id="UNZ00246.1"/>
    </source>
</evidence>
<dbReference type="RefSeq" id="WP_242938613.1">
    <property type="nucleotide sequence ID" value="NZ_CP094326.1"/>
</dbReference>
<gene>
    <name evidence="1" type="ORF">MQE36_07850</name>
</gene>
<accession>A0ABY3YQU8</accession>
<sequence>MFKVILISSLLLGGDAVTQNSTEPHWFNSGNNTIVVEDHSGEAELDLNTIEYIENEEEFELGFDTTPYLPDGFDPYLGSLDAIEYIDIEQGEPELESEKNLPNDFDPYVGSLGKLEYIDLDKMEFETGLSMASIKCTY</sequence>
<keyword evidence="2" id="KW-1185">Reference proteome</keyword>
<dbReference type="Proteomes" id="UP000829476">
    <property type="component" value="Chromosome"/>
</dbReference>
<name>A0ABY3YQU8_9FLAO</name>
<proteinExistence type="predicted"/>
<organism evidence="1 2">
    <name type="scientific">Zhouia spongiae</name>
    <dbReference type="NCBI Taxonomy" id="2202721"/>
    <lineage>
        <taxon>Bacteria</taxon>
        <taxon>Pseudomonadati</taxon>
        <taxon>Bacteroidota</taxon>
        <taxon>Flavobacteriia</taxon>
        <taxon>Flavobacteriales</taxon>
        <taxon>Flavobacteriaceae</taxon>
        <taxon>Zhouia</taxon>
    </lineage>
</organism>
<dbReference type="EMBL" id="CP094326">
    <property type="protein sequence ID" value="UNZ00246.1"/>
    <property type="molecule type" value="Genomic_DNA"/>
</dbReference>
<evidence type="ECO:0000313" key="2">
    <source>
        <dbReference type="Proteomes" id="UP000829476"/>
    </source>
</evidence>